<dbReference type="GO" id="GO:0006631">
    <property type="term" value="P:fatty acid metabolic process"/>
    <property type="evidence" value="ECO:0007669"/>
    <property type="project" value="TreeGrafter"/>
</dbReference>
<dbReference type="OrthoDB" id="346910at2759"/>
<sequence>MSADSVDQVFEKAISTIHTLSSLKGYNSLPRPPANVRTELYALFKQSTEGDVESVIPRPTADGGSPEFTVALKKWDAWKTKSGMSQTEAKKQYIQLLISSMKSYAMGTLAARELLADLEFLWSQVSHTHPPENDDNGGLIMALQDDLQDTKSLRLRREIYETLFALNEQKPGHRNTGYLDGGQNEAPDSPPASKLSRLRRMLRYVTGFFIRQLWKLAKILFTQSLIAAAAIVLAKHFQPLSPLTIEWAPTVDRETQTQGGSLYSKAYILVRDGFSLIFKYMNSQFNLGIHRIYINII</sequence>
<dbReference type="SUPFAM" id="SSF47027">
    <property type="entry name" value="Acyl-CoA binding protein"/>
    <property type="match status" value="1"/>
</dbReference>
<evidence type="ECO:0000256" key="2">
    <source>
        <dbReference type="SAM" id="MobiDB-lite"/>
    </source>
</evidence>
<evidence type="ECO:0000313" key="4">
    <source>
        <dbReference type="EMBL" id="SCU95112.1"/>
    </source>
</evidence>
<name>A0A1G4JW31_9SACH</name>
<proteinExistence type="predicted"/>
<evidence type="ECO:0000256" key="1">
    <source>
        <dbReference type="ARBA" id="ARBA00023121"/>
    </source>
</evidence>
<keyword evidence="1" id="KW-0446">Lipid-binding</keyword>
<feature type="domain" description="ACB" evidence="3">
    <location>
        <begin position="6"/>
        <end position="106"/>
    </location>
</feature>
<accession>A0A1G4JW31</accession>
<dbReference type="STRING" id="1266660.A0A1G4JW31"/>
<dbReference type="PROSITE" id="PS51228">
    <property type="entry name" value="ACB_2"/>
    <property type="match status" value="1"/>
</dbReference>
<dbReference type="Gene3D" id="1.20.80.10">
    <property type="match status" value="1"/>
</dbReference>
<keyword evidence="5" id="KW-1185">Reference proteome</keyword>
<dbReference type="PANTHER" id="PTHR23310">
    <property type="entry name" value="ACYL-COA-BINDING PROTEIN, ACBP"/>
    <property type="match status" value="1"/>
</dbReference>
<dbReference type="InterPro" id="IPR014352">
    <property type="entry name" value="FERM/acyl-CoA-bd_prot_sf"/>
</dbReference>
<evidence type="ECO:0000259" key="3">
    <source>
        <dbReference type="PROSITE" id="PS51228"/>
    </source>
</evidence>
<reference evidence="5" key="1">
    <citation type="submission" date="2016-03" db="EMBL/GenBank/DDBJ databases">
        <authorList>
            <person name="Devillers H."/>
        </authorList>
    </citation>
    <scope>NUCLEOTIDE SEQUENCE [LARGE SCALE GENOMIC DNA]</scope>
</reference>
<evidence type="ECO:0000313" key="5">
    <source>
        <dbReference type="Proteomes" id="UP000190274"/>
    </source>
</evidence>
<gene>
    <name evidence="4" type="ORF">LADA_0G13564G</name>
</gene>
<dbReference type="AlphaFoldDB" id="A0A1G4JW31"/>
<organism evidence="4 5">
    <name type="scientific">Lachancea dasiensis</name>
    <dbReference type="NCBI Taxonomy" id="1072105"/>
    <lineage>
        <taxon>Eukaryota</taxon>
        <taxon>Fungi</taxon>
        <taxon>Dikarya</taxon>
        <taxon>Ascomycota</taxon>
        <taxon>Saccharomycotina</taxon>
        <taxon>Saccharomycetes</taxon>
        <taxon>Saccharomycetales</taxon>
        <taxon>Saccharomycetaceae</taxon>
        <taxon>Lachancea</taxon>
    </lineage>
</organism>
<dbReference type="EMBL" id="LT598457">
    <property type="protein sequence ID" value="SCU95112.1"/>
    <property type="molecule type" value="Genomic_DNA"/>
</dbReference>
<dbReference type="GO" id="GO:0000062">
    <property type="term" value="F:fatty-acyl-CoA binding"/>
    <property type="evidence" value="ECO:0007669"/>
    <property type="project" value="InterPro"/>
</dbReference>
<dbReference type="Proteomes" id="UP000190274">
    <property type="component" value="Chromosome G"/>
</dbReference>
<dbReference type="PANTHER" id="PTHR23310:SF133">
    <property type="entry name" value="COA BINDING PROTEIN, PUTATIVE (AFU_ORTHOLOGUE AFUA_1G12300)-RELATED"/>
    <property type="match status" value="1"/>
</dbReference>
<dbReference type="InterPro" id="IPR000582">
    <property type="entry name" value="Acyl-CoA-binding_protein"/>
</dbReference>
<dbReference type="Pfam" id="PF00887">
    <property type="entry name" value="ACBP"/>
    <property type="match status" value="1"/>
</dbReference>
<dbReference type="InterPro" id="IPR035984">
    <property type="entry name" value="Acyl-CoA-binding_sf"/>
</dbReference>
<feature type="region of interest" description="Disordered" evidence="2">
    <location>
        <begin position="172"/>
        <end position="193"/>
    </location>
</feature>
<protein>
    <submittedName>
        <fullName evidence="4">LADA_0G13564g1_1</fullName>
    </submittedName>
</protein>